<dbReference type="SUPFAM" id="SSF54791">
    <property type="entry name" value="Eukaryotic type KH-domain (KH-domain type I)"/>
    <property type="match status" value="1"/>
</dbReference>
<dbReference type="GO" id="GO:0006402">
    <property type="term" value="P:mRNA catabolic process"/>
    <property type="evidence" value="ECO:0007669"/>
    <property type="project" value="UniProtKB-UniRule"/>
</dbReference>
<dbReference type="PIRSF" id="PIRSF005499">
    <property type="entry name" value="PNPase"/>
    <property type="match status" value="1"/>
</dbReference>
<dbReference type="InterPro" id="IPR036456">
    <property type="entry name" value="PNPase_PH_RNA-bd_sf"/>
</dbReference>
<feature type="binding site" evidence="8">
    <location>
        <position position="494"/>
    </location>
    <ligand>
        <name>Mg(2+)</name>
        <dbReference type="ChEBI" id="CHEBI:18420"/>
    </ligand>
</feature>
<comment type="subcellular location">
    <subcellularLocation>
        <location evidence="8">Cytoplasm</location>
    </subcellularLocation>
</comment>
<dbReference type="GO" id="GO:0000175">
    <property type="term" value="F:3'-5'-RNA exonuclease activity"/>
    <property type="evidence" value="ECO:0007669"/>
    <property type="project" value="TreeGrafter"/>
</dbReference>
<evidence type="ECO:0000256" key="7">
    <source>
        <dbReference type="ARBA" id="ARBA00022884"/>
    </source>
</evidence>
<comment type="function">
    <text evidence="8">Involved in mRNA degradation. Catalyzes the phosphorolysis of single-stranded polyribonucleotides processively in the 3'- to 5'-direction.</text>
</comment>
<dbReference type="GO" id="GO:0000287">
    <property type="term" value="F:magnesium ion binding"/>
    <property type="evidence" value="ECO:0007669"/>
    <property type="project" value="UniProtKB-UniRule"/>
</dbReference>
<dbReference type="InterPro" id="IPR012162">
    <property type="entry name" value="PNPase"/>
</dbReference>
<dbReference type="InterPro" id="IPR001247">
    <property type="entry name" value="ExoRNase_PH_dom1"/>
</dbReference>
<evidence type="ECO:0000256" key="9">
    <source>
        <dbReference type="SAM" id="MobiDB-lite"/>
    </source>
</evidence>
<dbReference type="SUPFAM" id="SSF55666">
    <property type="entry name" value="Ribonuclease PH domain 2-like"/>
    <property type="match status" value="2"/>
</dbReference>
<evidence type="ECO:0000256" key="4">
    <source>
        <dbReference type="ARBA" id="ARBA00022695"/>
    </source>
</evidence>
<dbReference type="NCBIfam" id="TIGR03591">
    <property type="entry name" value="polynuc_phos"/>
    <property type="match status" value="1"/>
</dbReference>
<dbReference type="InterPro" id="IPR015847">
    <property type="entry name" value="ExoRNase_PH_dom2"/>
</dbReference>
<dbReference type="SUPFAM" id="SSF46915">
    <property type="entry name" value="Polynucleotide phosphorylase/guanosine pentaphosphate synthase (PNPase/GPSI), domain 3"/>
    <property type="match status" value="1"/>
</dbReference>
<dbReference type="Pfam" id="PF03725">
    <property type="entry name" value="RNase_PH_C"/>
    <property type="match status" value="1"/>
</dbReference>
<dbReference type="PRINTS" id="PR00681">
    <property type="entry name" value="RIBOSOMALS1"/>
</dbReference>
<dbReference type="GO" id="GO:0006396">
    <property type="term" value="P:RNA processing"/>
    <property type="evidence" value="ECO:0007669"/>
    <property type="project" value="InterPro"/>
</dbReference>
<keyword evidence="2 8" id="KW-0963">Cytoplasm</keyword>
<dbReference type="NCBIfam" id="NF008805">
    <property type="entry name" value="PRK11824.1"/>
    <property type="match status" value="1"/>
</dbReference>
<dbReference type="SMART" id="SM00316">
    <property type="entry name" value="S1"/>
    <property type="match status" value="1"/>
</dbReference>
<dbReference type="Pfam" id="PF00013">
    <property type="entry name" value="KH_1"/>
    <property type="match status" value="1"/>
</dbReference>
<dbReference type="CDD" id="cd11363">
    <property type="entry name" value="RNase_PH_PNPase_1"/>
    <property type="match status" value="1"/>
</dbReference>
<dbReference type="GO" id="GO:0005829">
    <property type="term" value="C:cytosol"/>
    <property type="evidence" value="ECO:0007669"/>
    <property type="project" value="UniProtKB-ARBA"/>
</dbReference>
<dbReference type="SUPFAM" id="SSF54211">
    <property type="entry name" value="Ribosomal protein S5 domain 2-like"/>
    <property type="match status" value="2"/>
</dbReference>
<dbReference type="AlphaFoldDB" id="A0A9X3MY79"/>
<gene>
    <name evidence="8" type="primary">pnp</name>
    <name evidence="11" type="ORF">OM076_25035</name>
</gene>
<dbReference type="Proteomes" id="UP001149140">
    <property type="component" value="Unassembled WGS sequence"/>
</dbReference>
<accession>A0A9X3MY79</accession>
<evidence type="ECO:0000256" key="5">
    <source>
        <dbReference type="ARBA" id="ARBA00022723"/>
    </source>
</evidence>
<evidence type="ECO:0000256" key="1">
    <source>
        <dbReference type="ARBA" id="ARBA00007404"/>
    </source>
</evidence>
<feature type="domain" description="S1 motif" evidence="10">
    <location>
        <begin position="624"/>
        <end position="694"/>
    </location>
</feature>
<dbReference type="InterPro" id="IPR027408">
    <property type="entry name" value="PNPase/RNase_PH_dom_sf"/>
</dbReference>
<dbReference type="InterPro" id="IPR036345">
    <property type="entry name" value="ExoRNase_PH_dom2_sf"/>
</dbReference>
<evidence type="ECO:0000256" key="3">
    <source>
        <dbReference type="ARBA" id="ARBA00022679"/>
    </source>
</evidence>
<comment type="caution">
    <text evidence="11">The sequence shown here is derived from an EMBL/GenBank/DDBJ whole genome shotgun (WGS) entry which is preliminary data.</text>
</comment>
<keyword evidence="5 8" id="KW-0479">Metal-binding</keyword>
<dbReference type="SMART" id="SM00322">
    <property type="entry name" value="KH"/>
    <property type="match status" value="1"/>
</dbReference>
<keyword evidence="7 8" id="KW-0694">RNA-binding</keyword>
<comment type="similarity">
    <text evidence="1 8">Belongs to the polyribonucleotide nucleotidyltransferase family.</text>
</comment>
<name>A0A9X3MY79_9ACTN</name>
<dbReference type="SUPFAM" id="SSF50249">
    <property type="entry name" value="Nucleic acid-binding proteins"/>
    <property type="match status" value="1"/>
</dbReference>
<keyword evidence="12" id="KW-1185">Reference proteome</keyword>
<evidence type="ECO:0000256" key="8">
    <source>
        <dbReference type="HAMAP-Rule" id="MF_01595"/>
    </source>
</evidence>
<dbReference type="Gene3D" id="3.30.1370.10">
    <property type="entry name" value="K Homology domain, type 1"/>
    <property type="match status" value="1"/>
</dbReference>
<dbReference type="Pfam" id="PF00575">
    <property type="entry name" value="S1"/>
    <property type="match status" value="1"/>
</dbReference>
<dbReference type="FunFam" id="3.30.1370.10:FF:000001">
    <property type="entry name" value="Polyribonucleotide nucleotidyltransferase"/>
    <property type="match status" value="1"/>
</dbReference>
<protein>
    <recommendedName>
        <fullName evidence="8">Polyribonucleotide nucleotidyltransferase</fullName>
        <ecNumber evidence="8">2.7.7.8</ecNumber>
    </recommendedName>
    <alternativeName>
        <fullName evidence="8">Polynucleotide phosphorylase</fullName>
        <shortName evidence="8">PNPase</shortName>
    </alternativeName>
</protein>
<feature type="binding site" evidence="8">
    <location>
        <position position="488"/>
    </location>
    <ligand>
        <name>Mg(2+)</name>
        <dbReference type="ChEBI" id="CHEBI:18420"/>
    </ligand>
</feature>
<dbReference type="GO" id="GO:0003723">
    <property type="term" value="F:RNA binding"/>
    <property type="evidence" value="ECO:0007669"/>
    <property type="project" value="UniProtKB-UniRule"/>
</dbReference>
<evidence type="ECO:0000259" key="10">
    <source>
        <dbReference type="PROSITE" id="PS50126"/>
    </source>
</evidence>
<dbReference type="Pfam" id="PF03726">
    <property type="entry name" value="PNPase"/>
    <property type="match status" value="1"/>
</dbReference>
<dbReference type="InterPro" id="IPR012340">
    <property type="entry name" value="NA-bd_OB-fold"/>
</dbReference>
<comment type="catalytic activity">
    <reaction evidence="8">
        <text>RNA(n+1) + phosphate = RNA(n) + a ribonucleoside 5'-diphosphate</text>
        <dbReference type="Rhea" id="RHEA:22096"/>
        <dbReference type="Rhea" id="RHEA-COMP:14527"/>
        <dbReference type="Rhea" id="RHEA-COMP:17342"/>
        <dbReference type="ChEBI" id="CHEBI:43474"/>
        <dbReference type="ChEBI" id="CHEBI:57930"/>
        <dbReference type="ChEBI" id="CHEBI:140395"/>
        <dbReference type="EC" id="2.7.7.8"/>
    </reaction>
</comment>
<reference evidence="11" key="1">
    <citation type="submission" date="2022-10" db="EMBL/GenBank/DDBJ databases">
        <title>The WGS of Solirubrobacter ginsenosidimutans DSM 21036.</title>
        <authorList>
            <person name="Jiang Z."/>
        </authorList>
    </citation>
    <scope>NUCLEOTIDE SEQUENCE</scope>
    <source>
        <strain evidence="11">DSM 21036</strain>
    </source>
</reference>
<keyword evidence="6 8" id="KW-0460">Magnesium</keyword>
<dbReference type="CDD" id="cd11364">
    <property type="entry name" value="RNase_PH_PNPase_2"/>
    <property type="match status" value="1"/>
</dbReference>
<dbReference type="InterPro" id="IPR035104">
    <property type="entry name" value="Ribosomal_protein_S1-like"/>
</dbReference>
<dbReference type="FunFam" id="3.30.230.70:FF:000001">
    <property type="entry name" value="Polyribonucleotide nucleotidyltransferase"/>
    <property type="match status" value="1"/>
</dbReference>
<evidence type="ECO:0000256" key="6">
    <source>
        <dbReference type="ARBA" id="ARBA00022842"/>
    </source>
</evidence>
<dbReference type="PROSITE" id="PS50126">
    <property type="entry name" value="S1"/>
    <property type="match status" value="1"/>
</dbReference>
<dbReference type="PANTHER" id="PTHR11252">
    <property type="entry name" value="POLYRIBONUCLEOTIDE NUCLEOTIDYLTRANSFERASE"/>
    <property type="match status" value="1"/>
</dbReference>
<dbReference type="PROSITE" id="PS50084">
    <property type="entry name" value="KH_TYPE_1"/>
    <property type="match status" value="1"/>
</dbReference>
<evidence type="ECO:0000313" key="12">
    <source>
        <dbReference type="Proteomes" id="UP001149140"/>
    </source>
</evidence>
<dbReference type="HAMAP" id="MF_01595">
    <property type="entry name" value="PNPase"/>
    <property type="match status" value="1"/>
</dbReference>
<sequence>MSEVHRVAVEIGGTEIAFETGKMAKQASGAVTVTAGDTVVLSTATAGNLRDVDFLPLTVDVEERMYAAGKIPGSFFKREGRAGEKATLIARMIDRPLRPLFPKGWRRETQLVNLTLSVDQVHPYDVLAMNGASAALMISDVPYPTAVGAVRIGKIDGNFVVNPTDEQLLTTDMDLVVAGTDEAVLMVECGANEVPEAEILDALDIAHSAIKKLCAAQVELQKKAGKPKQEIEVKKAPDALIAKIAKSHGKKLDAATSVTDKLERQDATKAVEAEVLEKYSGAEDAADYAEKRQDAQLAFDALEKKTIRERIAVHKKRPDGRSEREIRQITIDVKPLPRTHGSALFTRGQTQALSVVALGTTREEMRLDNLGLETSKRYFHHYNFPPFSVGEAGFMRGPKRRDIGHGALAERALVPMIPDQEKFPYTIRVVSDILESNGSSSMASVCGSSLSLMDAGVPLIRPVAGIAMGLIKEGDDYTILSDIAGVEDHLGDMDFKVAGTSEGITALQMDIKITGVTFEIMSDALAQAKEGREFILGKMHEAIEAPREQLSEHAPRISSIQIDPEKIGLLIGKGGETIRSLQEEYESQIDVNDEGMVLVYAVTGAKGDALVDRIRSMTKEVEVGDEFQGKVVKTTTFGAFVELAKGTDGLLHISNVSPGNRVGTVEEVLNKGDEISVRVVEVDKERGRIGLRLAEDPEIAGKTKEELASVGTGDPTMGGGDRPPRGPRGGGRDRDRGPRGGGGGGDRGGRGRDRDRAPRGDRDPDRS</sequence>
<evidence type="ECO:0000313" key="11">
    <source>
        <dbReference type="EMBL" id="MDA0163563.1"/>
    </source>
</evidence>
<dbReference type="RefSeq" id="WP_270042808.1">
    <property type="nucleotide sequence ID" value="NZ_JAPDOD010000026.1"/>
</dbReference>
<dbReference type="PANTHER" id="PTHR11252:SF0">
    <property type="entry name" value="POLYRIBONUCLEOTIDE NUCLEOTIDYLTRANSFERASE 1, MITOCHONDRIAL"/>
    <property type="match status" value="1"/>
</dbReference>
<comment type="cofactor">
    <cofactor evidence="8">
        <name>Mg(2+)</name>
        <dbReference type="ChEBI" id="CHEBI:18420"/>
    </cofactor>
</comment>
<feature type="compositionally biased region" description="Basic and acidic residues" evidence="9">
    <location>
        <begin position="747"/>
        <end position="767"/>
    </location>
</feature>
<keyword evidence="3 8" id="KW-0808">Transferase</keyword>
<feature type="region of interest" description="Disordered" evidence="9">
    <location>
        <begin position="700"/>
        <end position="767"/>
    </location>
</feature>
<dbReference type="FunFam" id="3.30.230.70:FF:000002">
    <property type="entry name" value="Polyribonucleotide nucleotidyltransferase"/>
    <property type="match status" value="1"/>
</dbReference>
<dbReference type="EMBL" id="JAPDOD010000026">
    <property type="protein sequence ID" value="MDA0163563.1"/>
    <property type="molecule type" value="Genomic_DNA"/>
</dbReference>
<dbReference type="Pfam" id="PF01138">
    <property type="entry name" value="RNase_PH"/>
    <property type="match status" value="2"/>
</dbReference>
<proteinExistence type="inferred from homology"/>
<dbReference type="InterPro" id="IPR015848">
    <property type="entry name" value="PNPase_PH_RNA-bd_bac/org-type"/>
</dbReference>
<dbReference type="InterPro" id="IPR020568">
    <property type="entry name" value="Ribosomal_Su5_D2-typ_SF"/>
</dbReference>
<dbReference type="Gene3D" id="2.40.50.140">
    <property type="entry name" value="Nucleic acid-binding proteins"/>
    <property type="match status" value="1"/>
</dbReference>
<organism evidence="11 12">
    <name type="scientific">Solirubrobacter ginsenosidimutans</name>
    <dbReference type="NCBI Taxonomy" id="490573"/>
    <lineage>
        <taxon>Bacteria</taxon>
        <taxon>Bacillati</taxon>
        <taxon>Actinomycetota</taxon>
        <taxon>Thermoleophilia</taxon>
        <taxon>Solirubrobacterales</taxon>
        <taxon>Solirubrobacteraceae</taxon>
        <taxon>Solirubrobacter</taxon>
    </lineage>
</organism>
<keyword evidence="4 8" id="KW-0548">Nucleotidyltransferase</keyword>
<dbReference type="InterPro" id="IPR004087">
    <property type="entry name" value="KH_dom"/>
</dbReference>
<dbReference type="GO" id="GO:0004654">
    <property type="term" value="F:polyribonucleotide nucleotidyltransferase activity"/>
    <property type="evidence" value="ECO:0007669"/>
    <property type="project" value="UniProtKB-UniRule"/>
</dbReference>
<evidence type="ECO:0000256" key="2">
    <source>
        <dbReference type="ARBA" id="ARBA00022490"/>
    </source>
</evidence>
<dbReference type="CDD" id="cd02393">
    <property type="entry name" value="KH-I_PNPase"/>
    <property type="match status" value="1"/>
</dbReference>
<dbReference type="InterPro" id="IPR004088">
    <property type="entry name" value="KH_dom_type_1"/>
</dbReference>
<dbReference type="InterPro" id="IPR003029">
    <property type="entry name" value="S1_domain"/>
</dbReference>
<dbReference type="InterPro" id="IPR036612">
    <property type="entry name" value="KH_dom_type_1_sf"/>
</dbReference>
<dbReference type="EC" id="2.7.7.8" evidence="8"/>
<dbReference type="Gene3D" id="3.30.230.70">
    <property type="entry name" value="GHMP Kinase, N-terminal domain"/>
    <property type="match status" value="2"/>
</dbReference>